<feature type="region of interest" description="Disordered" evidence="1">
    <location>
        <begin position="381"/>
        <end position="400"/>
    </location>
</feature>
<keyword evidence="2" id="KW-1133">Transmembrane helix</keyword>
<reference evidence="4" key="3">
    <citation type="submission" date="2024-02" db="EMBL/GenBank/DDBJ databases">
        <title>Comparative genomics of Cryptococcus and Kwoniella reveals pathogenesis evolution and contrasting modes of karyotype evolution via chromosome fusion or intercentromeric recombination.</title>
        <authorList>
            <person name="Coelho M.A."/>
            <person name="David-Palma M."/>
            <person name="Shea T."/>
            <person name="Bowers K."/>
            <person name="McGinley-Smith S."/>
            <person name="Mohammad A.W."/>
            <person name="Gnirke A."/>
            <person name="Yurkov A.M."/>
            <person name="Nowrousian M."/>
            <person name="Sun S."/>
            <person name="Cuomo C.A."/>
            <person name="Heitman J."/>
        </authorList>
    </citation>
    <scope>NUCLEOTIDE SEQUENCE</scope>
    <source>
        <strain evidence="4">CBS 10117</strain>
    </source>
</reference>
<reference evidence="4" key="2">
    <citation type="submission" date="2013-07" db="EMBL/GenBank/DDBJ databases">
        <authorList>
            <consortium name="The Broad Institute Genome Sequencing Platform"/>
            <person name="Cuomo C."/>
            <person name="Litvintseva A."/>
            <person name="Chen Y."/>
            <person name="Heitman J."/>
            <person name="Sun S."/>
            <person name="Springer D."/>
            <person name="Dromer F."/>
            <person name="Young S.K."/>
            <person name="Zeng Q."/>
            <person name="Gargeya S."/>
            <person name="Fitzgerald M."/>
            <person name="Abouelleil A."/>
            <person name="Alvarado L."/>
            <person name="Berlin A.M."/>
            <person name="Chapman S.B."/>
            <person name="Dewar J."/>
            <person name="Goldberg J."/>
            <person name="Griggs A."/>
            <person name="Gujja S."/>
            <person name="Hansen M."/>
            <person name="Howarth C."/>
            <person name="Imamovic A."/>
            <person name="Larimer J."/>
            <person name="McCowan C."/>
            <person name="Murphy C."/>
            <person name="Pearson M."/>
            <person name="Priest M."/>
            <person name="Roberts A."/>
            <person name="Saif S."/>
            <person name="Shea T."/>
            <person name="Sykes S."/>
            <person name="Wortman J."/>
            <person name="Nusbaum C."/>
            <person name="Birren B."/>
        </authorList>
    </citation>
    <scope>NUCLEOTIDE SEQUENCE</scope>
    <source>
        <strain evidence="4">CBS 10117</strain>
    </source>
</reference>
<dbReference type="STRING" id="1296121.A0A1A5ZYH2"/>
<evidence type="ECO:0000313" key="3">
    <source>
        <dbReference type="EMBL" id="OBR82843.1"/>
    </source>
</evidence>
<feature type="compositionally biased region" description="Acidic residues" evidence="1">
    <location>
        <begin position="250"/>
        <end position="260"/>
    </location>
</feature>
<dbReference type="KEGG" id="kdj:28970099"/>
<feature type="compositionally biased region" description="Polar residues" evidence="1">
    <location>
        <begin position="12"/>
        <end position="28"/>
    </location>
</feature>
<organism evidence="3">
    <name type="scientific">Kwoniella dejecticola CBS 10117</name>
    <dbReference type="NCBI Taxonomy" id="1296121"/>
    <lineage>
        <taxon>Eukaryota</taxon>
        <taxon>Fungi</taxon>
        <taxon>Dikarya</taxon>
        <taxon>Basidiomycota</taxon>
        <taxon>Agaricomycotina</taxon>
        <taxon>Tremellomycetes</taxon>
        <taxon>Tremellales</taxon>
        <taxon>Cryptococcaceae</taxon>
        <taxon>Kwoniella</taxon>
    </lineage>
</organism>
<feature type="compositionally biased region" description="Polar residues" evidence="1">
    <location>
        <begin position="42"/>
        <end position="52"/>
    </location>
</feature>
<feature type="compositionally biased region" description="Basic and acidic residues" evidence="1">
    <location>
        <begin position="235"/>
        <end position="245"/>
    </location>
</feature>
<dbReference type="VEuPathDB" id="FungiDB:I303_06400"/>
<keyword evidence="2" id="KW-0472">Membrane</keyword>
<feature type="compositionally biased region" description="Basic and acidic residues" evidence="1">
    <location>
        <begin position="289"/>
        <end position="300"/>
    </location>
</feature>
<dbReference type="GeneID" id="28970099"/>
<accession>A0A1A5ZYH2</accession>
<feature type="region of interest" description="Disordered" evidence="1">
    <location>
        <begin position="235"/>
        <end position="261"/>
    </location>
</feature>
<keyword evidence="2" id="KW-0812">Transmembrane</keyword>
<evidence type="ECO:0000256" key="1">
    <source>
        <dbReference type="SAM" id="MobiDB-lite"/>
    </source>
</evidence>
<dbReference type="EMBL" id="KI894034">
    <property type="protein sequence ID" value="OBR82843.1"/>
    <property type="molecule type" value="Genomic_DNA"/>
</dbReference>
<feature type="compositionally biased region" description="Low complexity" evidence="1">
    <location>
        <begin position="385"/>
        <end position="400"/>
    </location>
</feature>
<feature type="compositionally biased region" description="Polar residues" evidence="1">
    <location>
        <begin position="71"/>
        <end position="83"/>
    </location>
</feature>
<reference evidence="3" key="1">
    <citation type="submission" date="2013-07" db="EMBL/GenBank/DDBJ databases">
        <title>The Genome Sequence of Cryptococcus dejecticola CBS10117.</title>
        <authorList>
            <consortium name="The Broad Institute Genome Sequencing Platform"/>
            <person name="Cuomo C."/>
            <person name="Litvintseva A."/>
            <person name="Chen Y."/>
            <person name="Heitman J."/>
            <person name="Sun S."/>
            <person name="Springer D."/>
            <person name="Dromer F."/>
            <person name="Young S.K."/>
            <person name="Zeng Q."/>
            <person name="Gargeya S."/>
            <person name="Fitzgerald M."/>
            <person name="Abouelleil A."/>
            <person name="Alvarado L."/>
            <person name="Berlin A.M."/>
            <person name="Chapman S.B."/>
            <person name="Dewar J."/>
            <person name="Goldberg J."/>
            <person name="Griggs A."/>
            <person name="Gujja S."/>
            <person name="Hansen M."/>
            <person name="Howarth C."/>
            <person name="Imamovic A."/>
            <person name="Larimer J."/>
            <person name="McCowan C."/>
            <person name="Murphy C."/>
            <person name="Pearson M."/>
            <person name="Priest M."/>
            <person name="Roberts A."/>
            <person name="Saif S."/>
            <person name="Shea T."/>
            <person name="Sykes S."/>
            <person name="Wortman J."/>
            <person name="Nusbaum C."/>
            <person name="Birren B."/>
        </authorList>
    </citation>
    <scope>NUCLEOTIDE SEQUENCE [LARGE SCALE GENOMIC DNA]</scope>
    <source>
        <strain evidence="3">CBS 10117</strain>
    </source>
</reference>
<dbReference type="EMBL" id="CP144538">
    <property type="protein sequence ID" value="WWC64389.1"/>
    <property type="molecule type" value="Genomic_DNA"/>
</dbReference>
<sequence>MSDHNKGDDNQDGSSSGATTEENPSNNPLFGAPPPSEEVDNNTKAPSSSSAPLQPRVGPQAVLEAEAEAGPSTSTTLKGTTNPLYGATPPQDALPPWRLSPYSNANESSQTYGYGDGYGYGYGYDLSQPRELRVYHPPIQETPSKTIIFIKRITYLLSIFLGMSATFAGIWSIFVLPLLHSTFSARKALVSQQTDRMGDILERLRRLRAIGMYGQPRSMEPDQKYGNGVEGMAEGKHMKESHEDENGSQNDDDDDDEDDDSGIRREASLKEISESVELLHLQSDHRRRQQEQENKRRAGIDEAEAEEVEIEIVPTTSLSLLSTKLNDLSGAMESTSTTRISLISTLESYTSSIHRQLFVSRSLQGGYGGYSVGMNSLNQHLNNRGNSSGSKSTSGGVGGLVDDLGGVNPEEWDKTRKEIRAIKGLLLNRRQFAQAH</sequence>
<evidence type="ECO:0000256" key="2">
    <source>
        <dbReference type="SAM" id="Phobius"/>
    </source>
</evidence>
<dbReference type="RefSeq" id="XP_018260685.1">
    <property type="nucleotide sequence ID" value="XM_018409682.1"/>
</dbReference>
<dbReference type="OrthoDB" id="441517at2759"/>
<proteinExistence type="predicted"/>
<dbReference type="Proteomes" id="UP000078595">
    <property type="component" value="Chromosome 9"/>
</dbReference>
<keyword evidence="5" id="KW-1185">Reference proteome</keyword>
<name>A0A1A5ZYH2_9TREE</name>
<feature type="region of interest" description="Disordered" evidence="1">
    <location>
        <begin position="274"/>
        <end position="302"/>
    </location>
</feature>
<protein>
    <submittedName>
        <fullName evidence="3">Uncharacterized protein</fullName>
    </submittedName>
</protein>
<feature type="region of interest" description="Disordered" evidence="1">
    <location>
        <begin position="1"/>
        <end position="102"/>
    </location>
</feature>
<feature type="transmembrane region" description="Helical" evidence="2">
    <location>
        <begin position="155"/>
        <end position="179"/>
    </location>
</feature>
<evidence type="ECO:0000313" key="4">
    <source>
        <dbReference type="EMBL" id="WWC64389.1"/>
    </source>
</evidence>
<evidence type="ECO:0000313" key="5">
    <source>
        <dbReference type="Proteomes" id="UP000078595"/>
    </source>
</evidence>
<dbReference type="AlphaFoldDB" id="A0A1A5ZYH2"/>
<gene>
    <name evidence="3" type="ORF">I303_06400</name>
    <name evidence="4" type="ORF">I303_106999</name>
</gene>